<name>R9KW61_9ACTN</name>
<keyword evidence="1" id="KW-0808">Transferase</keyword>
<feature type="domain" description="HipA-like C-terminal" evidence="3">
    <location>
        <begin position="152"/>
        <end position="309"/>
    </location>
</feature>
<dbReference type="STRING" id="1235794.C811_01190"/>
<dbReference type="AlphaFoldDB" id="R9KW61"/>
<dbReference type="GeneID" id="82189622"/>
<dbReference type="Gene3D" id="1.10.1070.20">
    <property type="match status" value="1"/>
</dbReference>
<dbReference type="EMBL" id="ASSY01000008">
    <property type="protein sequence ID" value="EOS50774.1"/>
    <property type="molecule type" value="Genomic_DNA"/>
</dbReference>
<comment type="caution">
    <text evidence="4">The sequence shown here is derived from an EMBL/GenBank/DDBJ whole genome shotgun (WGS) entry which is preliminary data.</text>
</comment>
<protein>
    <recommendedName>
        <fullName evidence="3">HipA-like C-terminal domain-containing protein</fullName>
    </recommendedName>
</protein>
<organism evidence="4 5">
    <name type="scientific">Adlercreutzia caecimuris B7</name>
    <dbReference type="NCBI Taxonomy" id="1235794"/>
    <lineage>
        <taxon>Bacteria</taxon>
        <taxon>Bacillati</taxon>
        <taxon>Actinomycetota</taxon>
        <taxon>Coriobacteriia</taxon>
        <taxon>Eggerthellales</taxon>
        <taxon>Eggerthellaceae</taxon>
        <taxon>Adlercreutzia</taxon>
    </lineage>
</organism>
<evidence type="ECO:0000313" key="5">
    <source>
        <dbReference type="Proteomes" id="UP000014204"/>
    </source>
</evidence>
<evidence type="ECO:0000256" key="1">
    <source>
        <dbReference type="ARBA" id="ARBA00022679"/>
    </source>
</evidence>
<evidence type="ECO:0000259" key="3">
    <source>
        <dbReference type="Pfam" id="PF07804"/>
    </source>
</evidence>
<dbReference type="PATRIC" id="fig|1235794.3.peg.1167"/>
<dbReference type="Proteomes" id="UP000014204">
    <property type="component" value="Unassembled WGS sequence"/>
</dbReference>
<evidence type="ECO:0000256" key="2">
    <source>
        <dbReference type="ARBA" id="ARBA00022777"/>
    </source>
</evidence>
<sequence length="399" mass="44014">MAQRQTYQLKLYDRTLAQFQFEPTLTGFRASCLEVDSSAVHLLPLNLGQVQSDVELARFLESRRIPKGRTYLEEVLRPYGLAPSDTKGIIDLSRGVSVNDAYSIVPADDDIPYGEYNLFDNTFDEVLQVIAYTGALPQGVVGVGRPSDLTPSGAFPKTWRQVGGKLVLYKAGSAAAAPNYGREPYSEQLAWQVARAAGVDAVPYQLAEWQGKLCSTCELFNDRDTAFVPFELCLPSDLAQLCDFELTLAYFAELGDEAVEHFKSMAVFDSIIANTDRHSGNFGVLRDNRTGEILGTAPLFDHNVSLFSRDFDEQLIVPDLQARLADAPGIMDATLDWQGRAMMGDVQRAQVEALADFSFDGGGFIEEYRFLRPEGKCISKKRLAALSSFICARVAQLLG</sequence>
<dbReference type="InterPro" id="IPR012893">
    <property type="entry name" value="HipA-like_C"/>
</dbReference>
<gene>
    <name evidence="4" type="ORF">C811_01190</name>
</gene>
<dbReference type="HOGENOM" id="CLU_042516_1_0_11"/>
<dbReference type="GO" id="GO:0016301">
    <property type="term" value="F:kinase activity"/>
    <property type="evidence" value="ECO:0007669"/>
    <property type="project" value="UniProtKB-KW"/>
</dbReference>
<proteinExistence type="predicted"/>
<dbReference type="OrthoDB" id="9812605at2"/>
<keyword evidence="5" id="KW-1185">Reference proteome</keyword>
<dbReference type="Pfam" id="PF07804">
    <property type="entry name" value="HipA_C"/>
    <property type="match status" value="1"/>
</dbReference>
<reference evidence="4 5" key="1">
    <citation type="submission" date="2013-04" db="EMBL/GenBank/DDBJ databases">
        <title>The Genome Sequence of Enterorhabdus caecimuris B7.</title>
        <authorList>
            <consortium name="The Broad Institute Genomics Platform"/>
            <consortium name="The Broad Institute Genome Sequencing Center for Infectious Disease"/>
            <person name="Earl A."/>
            <person name="Xavier R."/>
            <person name="Elson C."/>
            <person name="Duck W."/>
            <person name="Walker B."/>
            <person name="Young S."/>
            <person name="Zeng Q."/>
            <person name="Gargeya S."/>
            <person name="Fitzgerald M."/>
            <person name="Haas B."/>
            <person name="Abouelleil A."/>
            <person name="Allen A.W."/>
            <person name="Alvarado L."/>
            <person name="Arachchi H.M."/>
            <person name="Berlin A.M."/>
            <person name="Chapman S.B."/>
            <person name="Gainer-Dewar J."/>
            <person name="Goldberg J."/>
            <person name="Griggs A."/>
            <person name="Gujja S."/>
            <person name="Hansen M."/>
            <person name="Howarth C."/>
            <person name="Imamovic A."/>
            <person name="Ireland A."/>
            <person name="Larimer J."/>
            <person name="McCowan C."/>
            <person name="Murphy C."/>
            <person name="Pearson M."/>
            <person name="Poon T.W."/>
            <person name="Priest M."/>
            <person name="Roberts A."/>
            <person name="Saif S."/>
            <person name="Shea T."/>
            <person name="Sisk P."/>
            <person name="Sykes S."/>
            <person name="Wortman J."/>
            <person name="Nusbaum C."/>
            <person name="Birren B."/>
        </authorList>
    </citation>
    <scope>NUCLEOTIDE SEQUENCE [LARGE SCALE GENOMIC DNA]</scope>
    <source>
        <strain evidence="4 5">B7</strain>
    </source>
</reference>
<evidence type="ECO:0000313" key="4">
    <source>
        <dbReference type="EMBL" id="EOS50774.1"/>
    </source>
</evidence>
<accession>R9KW61</accession>
<dbReference type="RefSeq" id="WP_016309400.1">
    <property type="nucleotide sequence ID" value="NZ_KE159646.1"/>
</dbReference>
<dbReference type="eggNOG" id="COG3550">
    <property type="taxonomic scope" value="Bacteria"/>
</dbReference>
<keyword evidence="2" id="KW-0418">Kinase</keyword>